<evidence type="ECO:0000259" key="2">
    <source>
        <dbReference type="Pfam" id="PF02579"/>
    </source>
</evidence>
<name>A0A7X2TN95_9FIRM</name>
<dbReference type="InterPro" id="IPR002852">
    <property type="entry name" value="UPF0251"/>
</dbReference>
<comment type="similarity">
    <text evidence="1">Belongs to the UPF0251 family.</text>
</comment>
<dbReference type="Gene3D" id="3.30.420.130">
    <property type="entry name" value="Dinitrogenase iron-molybdenum cofactor biosynthesis domain"/>
    <property type="match status" value="1"/>
</dbReference>
<dbReference type="InterPro" id="IPR013324">
    <property type="entry name" value="RNA_pol_sigma_r3/r4-like"/>
</dbReference>
<feature type="domain" description="Dinitrogenase iron-molybdenum cofactor biosynthesis" evidence="2">
    <location>
        <begin position="134"/>
        <end position="221"/>
    </location>
</feature>
<comment type="caution">
    <text evidence="3">The sequence shown here is derived from an EMBL/GenBank/DDBJ whole genome shotgun (WGS) entry which is preliminary data.</text>
</comment>
<evidence type="ECO:0000313" key="3">
    <source>
        <dbReference type="EMBL" id="MST67810.1"/>
    </source>
</evidence>
<reference evidence="3 4" key="1">
    <citation type="submission" date="2019-08" db="EMBL/GenBank/DDBJ databases">
        <title>In-depth cultivation of the pig gut microbiome towards novel bacterial diversity and tailored functional studies.</title>
        <authorList>
            <person name="Wylensek D."/>
            <person name="Hitch T.C.A."/>
            <person name="Clavel T."/>
        </authorList>
    </citation>
    <scope>NUCLEOTIDE SEQUENCE [LARGE SCALE GENOMIC DNA]</scope>
    <source>
        <strain evidence="3 4">BSM-380-WT-5A</strain>
    </source>
</reference>
<dbReference type="SUPFAM" id="SSF53146">
    <property type="entry name" value="Nitrogenase accessory factor-like"/>
    <property type="match status" value="1"/>
</dbReference>
<dbReference type="Pfam" id="PF02001">
    <property type="entry name" value="DUF134"/>
    <property type="match status" value="1"/>
</dbReference>
<dbReference type="InterPro" id="IPR033913">
    <property type="entry name" value="MTH1175_dom"/>
</dbReference>
<dbReference type="InterPro" id="IPR036105">
    <property type="entry name" value="DiNase_FeMo-co_biosyn_sf"/>
</dbReference>
<evidence type="ECO:0000256" key="1">
    <source>
        <dbReference type="ARBA" id="ARBA00009350"/>
    </source>
</evidence>
<proteinExistence type="inferred from homology"/>
<gene>
    <name evidence="3" type="ORF">FYJ57_14125</name>
</gene>
<dbReference type="Pfam" id="PF02579">
    <property type="entry name" value="Nitro_FeMo-Co"/>
    <property type="match status" value="1"/>
</dbReference>
<dbReference type="InterPro" id="IPR003731">
    <property type="entry name" value="Di-Nase_FeMo-co_biosynth"/>
</dbReference>
<accession>A0A7X2TN95</accession>
<dbReference type="RefSeq" id="WP_154433136.1">
    <property type="nucleotide sequence ID" value="NZ_VUMS01000044.1"/>
</dbReference>
<protein>
    <submittedName>
        <fullName evidence="3">DUF134 domain-containing protein</fullName>
    </submittedName>
</protein>
<evidence type="ECO:0000313" key="4">
    <source>
        <dbReference type="Proteomes" id="UP000440513"/>
    </source>
</evidence>
<dbReference type="PANTHER" id="PTHR37478">
    <property type="match status" value="1"/>
</dbReference>
<keyword evidence="4" id="KW-1185">Reference proteome</keyword>
<dbReference type="CDD" id="cd00851">
    <property type="entry name" value="MTH1175"/>
    <property type="match status" value="1"/>
</dbReference>
<dbReference type="AlphaFoldDB" id="A0A7X2TN95"/>
<dbReference type="SUPFAM" id="SSF88659">
    <property type="entry name" value="Sigma3 and sigma4 domains of RNA polymerase sigma factors"/>
    <property type="match status" value="1"/>
</dbReference>
<dbReference type="EMBL" id="VUMS01000044">
    <property type="protein sequence ID" value="MST67810.1"/>
    <property type="molecule type" value="Genomic_DNA"/>
</dbReference>
<dbReference type="Proteomes" id="UP000440513">
    <property type="component" value="Unassembled WGS sequence"/>
</dbReference>
<sequence length="256" mass="27467">MPRPRKCRKVCCLPDNDGFVPVRGGEELTPIVLNVDEYESIRLIDREGFSQEQCGEYMRIARTTVQQIYAAARKKLADALVEGLPLRIEGGDFTLCSGNSAAYGCRNCYQQKIHPMHEKPKGDNIMRIAVTYENGEIFQHFGHTEQFKIYDVEDGKIISSEVVDAGGSGHGALAGVLSALKVDALICGGIGGGAQMALSDVGIRLYGGVSGNADAAAEALAAGELDFNPNVRCDHHDHHGEGHSCGSHGCGHHSCD</sequence>
<organism evidence="3 4">
    <name type="scientific">Oliverpabstia intestinalis</name>
    <dbReference type="NCBI Taxonomy" id="2606633"/>
    <lineage>
        <taxon>Bacteria</taxon>
        <taxon>Bacillati</taxon>
        <taxon>Bacillota</taxon>
        <taxon>Clostridia</taxon>
        <taxon>Lachnospirales</taxon>
        <taxon>Lachnospiraceae</taxon>
        <taxon>Oliverpabstia</taxon>
    </lineage>
</organism>
<dbReference type="PANTHER" id="PTHR37478:SF2">
    <property type="entry name" value="UPF0251 PROTEIN TK0562"/>
    <property type="match status" value="1"/>
</dbReference>